<name>A0A3M5ZZN3_PSESS</name>
<dbReference type="EMBL" id="RBUM01000375">
    <property type="protein sequence ID" value="RMV12004.1"/>
    <property type="molecule type" value="Genomic_DNA"/>
</dbReference>
<organism evidence="1 2">
    <name type="scientific">Pseudomonas savastanoi</name>
    <name type="common">Pseudomonas syringae pv. savastanoi</name>
    <dbReference type="NCBI Taxonomy" id="29438"/>
    <lineage>
        <taxon>Bacteria</taxon>
        <taxon>Pseudomonadati</taxon>
        <taxon>Pseudomonadota</taxon>
        <taxon>Gammaproteobacteria</taxon>
        <taxon>Pseudomonadales</taxon>
        <taxon>Pseudomonadaceae</taxon>
        <taxon>Pseudomonas</taxon>
    </lineage>
</organism>
<dbReference type="Proteomes" id="UP000270795">
    <property type="component" value="Unassembled WGS sequence"/>
</dbReference>
<dbReference type="AlphaFoldDB" id="A0A3M5ZZN3"/>
<evidence type="ECO:0000313" key="1">
    <source>
        <dbReference type="EMBL" id="RMV12004.1"/>
    </source>
</evidence>
<protein>
    <submittedName>
        <fullName evidence="1">Uncharacterized protein</fullName>
    </submittedName>
</protein>
<proteinExistence type="predicted"/>
<accession>A0A3M5ZZN3</accession>
<gene>
    <name evidence="1" type="ORF">ALP17_109098</name>
</gene>
<evidence type="ECO:0000313" key="2">
    <source>
        <dbReference type="Proteomes" id="UP000270795"/>
    </source>
</evidence>
<reference evidence="1 2" key="1">
    <citation type="submission" date="2018-08" db="EMBL/GenBank/DDBJ databases">
        <title>Recombination of ecologically and evolutionarily significant loci maintains genetic cohesion in the Pseudomonas syringae species complex.</title>
        <authorList>
            <person name="Dillon M."/>
            <person name="Thakur S."/>
            <person name="Almeida R.N.D."/>
            <person name="Weir B.S."/>
            <person name="Guttman D.S."/>
        </authorList>
    </citation>
    <scope>NUCLEOTIDE SEQUENCE [LARGE SCALE GENOMIC DNA]</scope>
    <source>
        <strain evidence="1 2">ICMP 11899</strain>
    </source>
</reference>
<sequence length="235" mass="25121">MMGQVGQLAYQGTKVRQPEWQQAEIGAQLLGVFTAGDIALTVLCPTVWSCLNLSGHPLNDRIGQQAVAGQRVTGIAQQTKLHGKAEAIGITPSLTDQRQVGLVEGVIADQVILAVRQCKQGVALTGREDQATGHVSVIRAKVLVEGFPTYTELTSQLGFRFPEAQLPDCDGLFVGQGLLASPVSSTLLGQDAFFGGLHLYRNFEIPIHRAASLHTLNNHALQLQVPIQSTAVSSH</sequence>
<comment type="caution">
    <text evidence="1">The sequence shown here is derived from an EMBL/GenBank/DDBJ whole genome shotgun (WGS) entry which is preliminary data.</text>
</comment>